<dbReference type="OrthoDB" id="2333384at2759"/>
<organism evidence="2 3">
    <name type="scientific">Mortierella alpina</name>
    <name type="common">Oleaginous fungus</name>
    <name type="synonym">Mortierella renispora</name>
    <dbReference type="NCBI Taxonomy" id="64518"/>
    <lineage>
        <taxon>Eukaryota</taxon>
        <taxon>Fungi</taxon>
        <taxon>Fungi incertae sedis</taxon>
        <taxon>Mucoromycota</taxon>
        <taxon>Mortierellomycotina</taxon>
        <taxon>Mortierellomycetes</taxon>
        <taxon>Mortierellales</taxon>
        <taxon>Mortierellaceae</taxon>
        <taxon>Mortierella</taxon>
    </lineage>
</organism>
<name>A0A9P6J9A2_MORAP</name>
<reference evidence="2" key="1">
    <citation type="journal article" date="2020" name="Fungal Divers.">
        <title>Resolving the Mortierellaceae phylogeny through synthesis of multi-gene phylogenetics and phylogenomics.</title>
        <authorList>
            <person name="Vandepol N."/>
            <person name="Liber J."/>
            <person name="Desiro A."/>
            <person name="Na H."/>
            <person name="Kennedy M."/>
            <person name="Barry K."/>
            <person name="Grigoriev I.V."/>
            <person name="Miller A.N."/>
            <person name="O'Donnell K."/>
            <person name="Stajich J.E."/>
            <person name="Bonito G."/>
        </authorList>
    </citation>
    <scope>NUCLEOTIDE SEQUENCE</scope>
    <source>
        <strain evidence="2">CK1249</strain>
    </source>
</reference>
<dbReference type="AlphaFoldDB" id="A0A9P6J9A2"/>
<gene>
    <name evidence="2" type="ORF">BGZ70_005217</name>
</gene>
<feature type="region of interest" description="Disordered" evidence="1">
    <location>
        <begin position="1"/>
        <end position="58"/>
    </location>
</feature>
<evidence type="ECO:0000256" key="1">
    <source>
        <dbReference type="SAM" id="MobiDB-lite"/>
    </source>
</evidence>
<accession>A0A9P6J9A2</accession>
<dbReference type="Proteomes" id="UP000738359">
    <property type="component" value="Unassembled WGS sequence"/>
</dbReference>
<feature type="compositionally biased region" description="Pro residues" evidence="1">
    <location>
        <begin position="492"/>
        <end position="501"/>
    </location>
</feature>
<keyword evidence="3" id="KW-1185">Reference proteome</keyword>
<feature type="region of interest" description="Disordered" evidence="1">
    <location>
        <begin position="368"/>
        <end position="419"/>
    </location>
</feature>
<feature type="compositionally biased region" description="Polar residues" evidence="1">
    <location>
        <begin position="529"/>
        <end position="542"/>
    </location>
</feature>
<feature type="region of interest" description="Disordered" evidence="1">
    <location>
        <begin position="724"/>
        <end position="759"/>
    </location>
</feature>
<feature type="compositionally biased region" description="Basic and acidic residues" evidence="1">
    <location>
        <begin position="11"/>
        <end position="20"/>
    </location>
</feature>
<feature type="region of interest" description="Disordered" evidence="1">
    <location>
        <begin position="488"/>
        <end position="571"/>
    </location>
</feature>
<feature type="compositionally biased region" description="Polar residues" evidence="1">
    <location>
        <begin position="614"/>
        <end position="623"/>
    </location>
</feature>
<feature type="compositionally biased region" description="Basic and acidic residues" evidence="1">
    <location>
        <begin position="747"/>
        <end position="759"/>
    </location>
</feature>
<feature type="region of interest" description="Disordered" evidence="1">
    <location>
        <begin position="604"/>
        <end position="624"/>
    </location>
</feature>
<feature type="region of interest" description="Disordered" evidence="1">
    <location>
        <begin position="640"/>
        <end position="666"/>
    </location>
</feature>
<feature type="compositionally biased region" description="Low complexity" evidence="1">
    <location>
        <begin position="369"/>
        <end position="386"/>
    </location>
</feature>
<feature type="compositionally biased region" description="Polar residues" evidence="1">
    <location>
        <begin position="552"/>
        <end position="561"/>
    </location>
</feature>
<comment type="caution">
    <text evidence="2">The sequence shown here is derived from an EMBL/GenBank/DDBJ whole genome shotgun (WGS) entry which is preliminary data.</text>
</comment>
<feature type="region of interest" description="Disordered" evidence="1">
    <location>
        <begin position="194"/>
        <end position="235"/>
    </location>
</feature>
<feature type="compositionally biased region" description="Low complexity" evidence="1">
    <location>
        <begin position="646"/>
        <end position="666"/>
    </location>
</feature>
<evidence type="ECO:0000313" key="2">
    <source>
        <dbReference type="EMBL" id="KAF9965222.1"/>
    </source>
</evidence>
<dbReference type="EMBL" id="JAAAHY010000276">
    <property type="protein sequence ID" value="KAF9965222.1"/>
    <property type="molecule type" value="Genomic_DNA"/>
</dbReference>
<protein>
    <submittedName>
        <fullName evidence="2">Uncharacterized protein</fullName>
    </submittedName>
</protein>
<evidence type="ECO:0000313" key="3">
    <source>
        <dbReference type="Proteomes" id="UP000738359"/>
    </source>
</evidence>
<feature type="compositionally biased region" description="Pro residues" evidence="1">
    <location>
        <begin position="389"/>
        <end position="407"/>
    </location>
</feature>
<dbReference type="InterPro" id="IPR014752">
    <property type="entry name" value="Arrestin-like_C"/>
</dbReference>
<proteinExistence type="predicted"/>
<dbReference type="Gene3D" id="2.60.40.640">
    <property type="match status" value="1"/>
</dbReference>
<sequence length="759" mass="81367">MSALSADDADDHALRSDSSVDRANAAADTTPSYSDLHPVSVALQSSQESHQAPVDTDIEPPYTAHITISSQDIVVASPQPDPAPPPMQVQRHEQQLLNVPASHITPSGLSAALELESDTVEIYDRSSDGFQYSLKGSVELDWSTDKELVLKDARIDFMGYADTAVLLYESGGSTATTETPVHHTHDFIPTPLVLDSGSSSLPPEDSPAHSGTASAITAPRTPPHRRHESLPIDLTLPGHLPDTTNLAIGKIRYELQVSLELTLSPGTSSSTTESIILRRPILIHRIVYPSAHLQPRVVMGLDSGGVEIQVKVPRLFHCENTLLAVELYAKPRTRNVKLRRAKVVFEQIETDRYQRSSPVSVPPTAIVPLAPSNNSSTATASPTALLGDVPPPTIPQSPPRQWPPALPPTRSGPRSGLAPAPRLLTRQIAQPLEVDFDEPTAELQSQNVHLQLVLSPDLCVDVQSSWLQISHTLRIEIEYTTDEEAYITAPPATAPPPPPLSPQTATIVTPETGPSLETDAKIDVDASPVHSQPASLEGSQPPSVEDEVQNMEVEQQDSGQIEQEETEDPKTEAIWEQQGDDIESASQGGDDPDDWRSRYLVDEKQPLQDGEGSGTSTLPSHHFSTLMGGADAVVAEDRHLPPRLPSRPSNVARASTLSATSSTTSSCTFSVATEEIPVRVVRVVATALVDASTIAQAAGETEAGLPTYESVIEATGLPAYAEEKLEDDHEDAEASGTATGVLGGAARRLEGDDAELQRR</sequence>